<gene>
    <name evidence="2" type="ORF">S06H3_08696</name>
</gene>
<evidence type="ECO:0000256" key="1">
    <source>
        <dbReference type="SAM" id="MobiDB-lite"/>
    </source>
</evidence>
<sequence length="61" mass="7071">MREAHPRQYKTPKVSKGREPGIKQTIDLSLSNHKFSTKKGYSGPFTVGNFPIKKKVFLYRF</sequence>
<name>X1M7K5_9ZZZZ</name>
<protein>
    <submittedName>
        <fullName evidence="2">Uncharacterized protein</fullName>
    </submittedName>
</protein>
<dbReference type="AlphaFoldDB" id="X1M7K5"/>
<reference evidence="2" key="1">
    <citation type="journal article" date="2014" name="Front. Microbiol.">
        <title>High frequency of phylogenetically diverse reductive dehalogenase-homologous genes in deep subseafloor sedimentary metagenomes.</title>
        <authorList>
            <person name="Kawai M."/>
            <person name="Futagami T."/>
            <person name="Toyoda A."/>
            <person name="Takaki Y."/>
            <person name="Nishi S."/>
            <person name="Hori S."/>
            <person name="Arai W."/>
            <person name="Tsubouchi T."/>
            <person name="Morono Y."/>
            <person name="Uchiyama I."/>
            <person name="Ito T."/>
            <person name="Fujiyama A."/>
            <person name="Inagaki F."/>
            <person name="Takami H."/>
        </authorList>
    </citation>
    <scope>NUCLEOTIDE SEQUENCE</scope>
    <source>
        <strain evidence="2">Expedition CK06-06</strain>
    </source>
</reference>
<proteinExistence type="predicted"/>
<organism evidence="2">
    <name type="scientific">marine sediment metagenome</name>
    <dbReference type="NCBI Taxonomy" id="412755"/>
    <lineage>
        <taxon>unclassified sequences</taxon>
        <taxon>metagenomes</taxon>
        <taxon>ecological metagenomes</taxon>
    </lineage>
</organism>
<comment type="caution">
    <text evidence="2">The sequence shown here is derived from an EMBL/GenBank/DDBJ whole genome shotgun (WGS) entry which is preliminary data.</text>
</comment>
<evidence type="ECO:0000313" key="2">
    <source>
        <dbReference type="EMBL" id="GAI10670.1"/>
    </source>
</evidence>
<accession>X1M7K5</accession>
<dbReference type="EMBL" id="BARV01003710">
    <property type="protein sequence ID" value="GAI10670.1"/>
    <property type="molecule type" value="Genomic_DNA"/>
</dbReference>
<feature type="region of interest" description="Disordered" evidence="1">
    <location>
        <begin position="1"/>
        <end position="22"/>
    </location>
</feature>